<feature type="non-terminal residue" evidence="1">
    <location>
        <position position="99"/>
    </location>
</feature>
<proteinExistence type="predicted"/>
<dbReference type="EMBL" id="JABCKI010005844">
    <property type="protein sequence ID" value="KAG5637279.1"/>
    <property type="molecule type" value="Genomic_DNA"/>
</dbReference>
<dbReference type="OrthoDB" id="2940229at2759"/>
<comment type="caution">
    <text evidence="1">The sequence shown here is derived from an EMBL/GenBank/DDBJ whole genome shotgun (WGS) entry which is preliminary data.</text>
</comment>
<name>A0A9P7FUG5_9AGAR</name>
<evidence type="ECO:0000313" key="1">
    <source>
        <dbReference type="EMBL" id="KAG5637279.1"/>
    </source>
</evidence>
<reference evidence="1" key="2">
    <citation type="submission" date="2021-10" db="EMBL/GenBank/DDBJ databases">
        <title>Phylogenomics reveals ancestral predisposition of the termite-cultivated fungus Termitomyces towards a domesticated lifestyle.</title>
        <authorList>
            <person name="Auxier B."/>
            <person name="Grum-Grzhimaylo A."/>
            <person name="Cardenas M.E."/>
            <person name="Lodge J.D."/>
            <person name="Laessoe T."/>
            <person name="Pedersen O."/>
            <person name="Smith M.E."/>
            <person name="Kuyper T.W."/>
            <person name="Franco-Molano E.A."/>
            <person name="Baroni T.J."/>
            <person name="Aanen D.K."/>
        </authorList>
    </citation>
    <scope>NUCLEOTIDE SEQUENCE</scope>
    <source>
        <strain evidence="1">D49</strain>
    </source>
</reference>
<dbReference type="Proteomes" id="UP000717328">
    <property type="component" value="Unassembled WGS sequence"/>
</dbReference>
<protein>
    <submittedName>
        <fullName evidence="1">Uncharacterized protein</fullName>
    </submittedName>
</protein>
<keyword evidence="2" id="KW-1185">Reference proteome</keyword>
<reference evidence="1" key="1">
    <citation type="submission" date="2021-02" db="EMBL/GenBank/DDBJ databases">
        <authorList>
            <person name="Nieuwenhuis M."/>
            <person name="Van De Peppel L.J.J."/>
        </authorList>
    </citation>
    <scope>NUCLEOTIDE SEQUENCE</scope>
    <source>
        <strain evidence="1">D49</strain>
    </source>
</reference>
<sequence>MKRFGCAPPIPDDWVCGYDEEKERSLWESMYQDAMWWEVVPIGKGPRGKYAKSEDGLKGCKYRERKEDGEITLGDVWNVDGGNLTDGECANREVGIEHF</sequence>
<dbReference type="AlphaFoldDB" id="A0A9P7FUG5"/>
<evidence type="ECO:0000313" key="2">
    <source>
        <dbReference type="Proteomes" id="UP000717328"/>
    </source>
</evidence>
<organism evidence="1 2">
    <name type="scientific">Sphagnurus paluster</name>
    <dbReference type="NCBI Taxonomy" id="117069"/>
    <lineage>
        <taxon>Eukaryota</taxon>
        <taxon>Fungi</taxon>
        <taxon>Dikarya</taxon>
        <taxon>Basidiomycota</taxon>
        <taxon>Agaricomycotina</taxon>
        <taxon>Agaricomycetes</taxon>
        <taxon>Agaricomycetidae</taxon>
        <taxon>Agaricales</taxon>
        <taxon>Tricholomatineae</taxon>
        <taxon>Lyophyllaceae</taxon>
        <taxon>Sphagnurus</taxon>
    </lineage>
</organism>
<accession>A0A9P7FUG5</accession>
<gene>
    <name evidence="1" type="ORF">H0H81_005173</name>
</gene>